<protein>
    <submittedName>
        <fullName evidence="1">Uncharacterized protein</fullName>
    </submittedName>
</protein>
<dbReference type="EMBL" id="MU393423">
    <property type="protein sequence ID" value="KAI4870638.1"/>
    <property type="molecule type" value="Genomic_DNA"/>
</dbReference>
<accession>A0ACB9ZG59</accession>
<sequence length="716" mass="79804">MTSSSPTFIQPGQVIGPARTLLNDMRALKRTSIEGEASRLALRGIGLGTGIEVPQFSGGGTGLEKHIPIPIDDITFSCRVPVEHPSVISLTADIANMKTKPAAEIADDGAVEYSEKSGRIIEKFYLRNCSVTKVTLKDADILKDGSRPYGDLAISKDYEDLVTAGMGRGKPALDVEQMVAANVILATGGNIGSHPDGYWARARDLAQQQLWLLPNLEAYIRQYIDSTSDDDLLAADGTLYVLLCTLRNWMGAPAFNPYYQAERDDHASSEGLYEKIDSDIFMAVDKNGEVIAFSIKEAFEELVGMVTRMRVTQALDSYKSLQPVPALDKTRYALHYADWLDRYNPDLEALLNFSPAEPSSPPAAPKCGTYTIGLQSATNDPDDPHEPCEVLDIAYRGTTADEKQLRHVRLSVLGPCTAVADFYLDILDPDLRKACVRVTDTVEKHHSRARELCFRTRPGEDPFALRSVNINTKRYEQDPKVEGRPWERGLGAFAVLGHFIGGDLLLRELGLQVACPPGSMQIFRNGELRHSTMPFVGKRFEISHQTPEGVRRWAEDTMSEQLSWGDAAADGMDPFPWDAFFEKSEAEQPQAGEETRLDDGNDGGNDQFGFGFGFGDDLEAERWQEEQTWPSDDEEDQQQQPQSDGPVLVFPPEFFSADATTSHPNFETGKVWNEEKQHYEEEHDYRFEDERLVKKISKWLTTYELDASDPNTPLEN</sequence>
<comment type="caution">
    <text evidence="1">The sequence shown here is derived from an EMBL/GenBank/DDBJ whole genome shotgun (WGS) entry which is preliminary data.</text>
</comment>
<evidence type="ECO:0000313" key="2">
    <source>
        <dbReference type="Proteomes" id="UP001497700"/>
    </source>
</evidence>
<name>A0ACB9ZG59_9PEZI</name>
<reference evidence="1 2" key="1">
    <citation type="journal article" date="2022" name="New Phytol.">
        <title>Ecological generalism drives hyperdiversity of secondary metabolite gene clusters in xylarialean endophytes.</title>
        <authorList>
            <person name="Franco M.E.E."/>
            <person name="Wisecaver J.H."/>
            <person name="Arnold A.E."/>
            <person name="Ju Y.M."/>
            <person name="Slot J.C."/>
            <person name="Ahrendt S."/>
            <person name="Moore L.P."/>
            <person name="Eastman K.E."/>
            <person name="Scott K."/>
            <person name="Konkel Z."/>
            <person name="Mondo S.J."/>
            <person name="Kuo A."/>
            <person name="Hayes R.D."/>
            <person name="Haridas S."/>
            <person name="Andreopoulos B."/>
            <person name="Riley R."/>
            <person name="LaButti K."/>
            <person name="Pangilinan J."/>
            <person name="Lipzen A."/>
            <person name="Amirebrahimi M."/>
            <person name="Yan J."/>
            <person name="Adam C."/>
            <person name="Keymanesh K."/>
            <person name="Ng V."/>
            <person name="Louie K."/>
            <person name="Northen T."/>
            <person name="Drula E."/>
            <person name="Henrissat B."/>
            <person name="Hsieh H.M."/>
            <person name="Youens-Clark K."/>
            <person name="Lutzoni F."/>
            <person name="Miadlikowska J."/>
            <person name="Eastwood D.C."/>
            <person name="Hamelin R.C."/>
            <person name="Grigoriev I.V."/>
            <person name="U'Ren J.M."/>
        </authorList>
    </citation>
    <scope>NUCLEOTIDE SEQUENCE [LARGE SCALE GENOMIC DNA]</scope>
    <source>
        <strain evidence="1 2">CBS 119005</strain>
    </source>
</reference>
<organism evidence="1 2">
    <name type="scientific">Hypoxylon rubiginosum</name>
    <dbReference type="NCBI Taxonomy" id="110542"/>
    <lineage>
        <taxon>Eukaryota</taxon>
        <taxon>Fungi</taxon>
        <taxon>Dikarya</taxon>
        <taxon>Ascomycota</taxon>
        <taxon>Pezizomycotina</taxon>
        <taxon>Sordariomycetes</taxon>
        <taxon>Xylariomycetidae</taxon>
        <taxon>Xylariales</taxon>
        <taxon>Hypoxylaceae</taxon>
        <taxon>Hypoxylon</taxon>
    </lineage>
</organism>
<evidence type="ECO:0000313" key="1">
    <source>
        <dbReference type="EMBL" id="KAI4870638.1"/>
    </source>
</evidence>
<keyword evidence="2" id="KW-1185">Reference proteome</keyword>
<gene>
    <name evidence="1" type="ORF">F4820DRAFT_402855</name>
</gene>
<proteinExistence type="predicted"/>
<dbReference type="Proteomes" id="UP001497700">
    <property type="component" value="Unassembled WGS sequence"/>
</dbReference>